<proteinExistence type="predicted"/>
<feature type="transmembrane region" description="Helical" evidence="1">
    <location>
        <begin position="24"/>
        <end position="48"/>
    </location>
</feature>
<keyword evidence="1" id="KW-0472">Membrane</keyword>
<dbReference type="OrthoDB" id="5388417at2759"/>
<keyword evidence="3" id="KW-1185">Reference proteome</keyword>
<keyword evidence="1" id="KW-1133">Transmembrane helix</keyword>
<evidence type="ECO:0000256" key="1">
    <source>
        <dbReference type="SAM" id="Phobius"/>
    </source>
</evidence>
<dbReference type="AlphaFoldDB" id="A0A4U0TPZ7"/>
<evidence type="ECO:0000313" key="3">
    <source>
        <dbReference type="Proteomes" id="UP000308549"/>
    </source>
</evidence>
<sequence length="186" mass="21135">MIMQPTLMRLARRSETQITSDSTMMTLLVVLLVVLILAVSLVAGLLFMRQRRRARKAQMLPLYDEKRASIASTASINSHHRRVMVRPSESVYFYQEKQKLVEDHSSPDEKLPEIRITFPEEFDDSGKRQSGRVVVVRVGDTTVGLEPVADEKLPAYGNDERFQSLDLERIGGLVEKTQNAPSKEYS</sequence>
<dbReference type="EMBL" id="NAJL01000047">
    <property type="protein sequence ID" value="TKA24134.1"/>
    <property type="molecule type" value="Genomic_DNA"/>
</dbReference>
<comment type="caution">
    <text evidence="2">The sequence shown here is derived from an EMBL/GenBank/DDBJ whole genome shotgun (WGS) entry which is preliminary data.</text>
</comment>
<accession>A0A4U0TPZ7</accession>
<organism evidence="2 3">
    <name type="scientific">Salinomyces thailandicus</name>
    <dbReference type="NCBI Taxonomy" id="706561"/>
    <lineage>
        <taxon>Eukaryota</taxon>
        <taxon>Fungi</taxon>
        <taxon>Dikarya</taxon>
        <taxon>Ascomycota</taxon>
        <taxon>Pezizomycotina</taxon>
        <taxon>Dothideomycetes</taxon>
        <taxon>Dothideomycetidae</taxon>
        <taxon>Mycosphaerellales</taxon>
        <taxon>Teratosphaeriaceae</taxon>
        <taxon>Salinomyces</taxon>
    </lineage>
</organism>
<gene>
    <name evidence="2" type="ORF">B0A50_06874</name>
</gene>
<name>A0A4U0TPZ7_9PEZI</name>
<evidence type="ECO:0000313" key="2">
    <source>
        <dbReference type="EMBL" id="TKA24134.1"/>
    </source>
</evidence>
<keyword evidence="1" id="KW-0812">Transmembrane</keyword>
<dbReference type="Proteomes" id="UP000308549">
    <property type="component" value="Unassembled WGS sequence"/>
</dbReference>
<protein>
    <submittedName>
        <fullName evidence="2">Uncharacterized protein</fullName>
    </submittedName>
</protein>
<reference evidence="2 3" key="1">
    <citation type="submission" date="2017-03" db="EMBL/GenBank/DDBJ databases">
        <title>Genomes of endolithic fungi from Antarctica.</title>
        <authorList>
            <person name="Coleine C."/>
            <person name="Masonjones S."/>
            <person name="Stajich J.E."/>
        </authorList>
    </citation>
    <scope>NUCLEOTIDE SEQUENCE [LARGE SCALE GENOMIC DNA]</scope>
    <source>
        <strain evidence="2 3">CCFEE 6315</strain>
    </source>
</reference>